<evidence type="ECO:0000313" key="4">
    <source>
        <dbReference type="Proteomes" id="UP000240957"/>
    </source>
</evidence>
<sequence length="200" mass="22585">MSNSPIKVIAFDVFGTLAKITEKTSPYKKLIHWLHQQGHTAHVNDAVTVMSIHGDFEDIAAHFGYHIPAPLLTELNADLEFELKQIQLFDDTLSTLQQLKTQGYTIVLCSNSAHPYGIYISTLIPIVDLYAWSYEVHACKPDPKIYQYVIDQIHCKPEEVLFIGDTPLADVEGPRHFGMTARLINRKKGQQLTEILADLL</sequence>
<dbReference type="AlphaFoldDB" id="A0A371YST4"/>
<reference evidence="2" key="1">
    <citation type="journal article" date="2014" name="Int. J. Syst. Evol. Microbiol.">
        <title>Complete genome of a new Firmicutes species belonging to the dominant human colonic microbiota ('Ruminococcus bicirculans') reveals two chromosomes and a selective capacity to utilize plant glucans.</title>
        <authorList>
            <consortium name="NISC Comparative Sequencing Program"/>
            <person name="Wegmann U."/>
            <person name="Louis P."/>
            <person name="Goesmann A."/>
            <person name="Henrissat B."/>
            <person name="Duncan S.H."/>
            <person name="Flint H.J."/>
        </authorList>
    </citation>
    <scope>NUCLEOTIDE SEQUENCE</scope>
    <source>
        <strain evidence="2">KCTC 62575</strain>
    </source>
</reference>
<dbReference type="PANTHER" id="PTHR43316">
    <property type="entry name" value="HYDROLASE, HALOACID DELAHOGENASE-RELATED"/>
    <property type="match status" value="1"/>
</dbReference>
<reference evidence="3 4" key="2">
    <citation type="submission" date="2018-08" db="EMBL/GenBank/DDBJ databases">
        <title>The draft genome of Acinetobacter sichuanensis strain WCHAc060041.</title>
        <authorList>
            <person name="Qin J."/>
            <person name="Feng Y."/>
            <person name="Zong Z."/>
        </authorList>
    </citation>
    <scope>NUCLEOTIDE SEQUENCE [LARGE SCALE GENOMIC DNA]</scope>
    <source>
        <strain evidence="3 4">WCHAc060041</strain>
    </source>
</reference>
<dbReference type="InterPro" id="IPR051540">
    <property type="entry name" value="S-2-haloacid_dehalogenase"/>
</dbReference>
<dbReference type="PANTHER" id="PTHR43316:SF3">
    <property type="entry name" value="HALOACID DEHALOGENASE, TYPE II (AFU_ORTHOLOGUE AFUA_2G07750)-RELATED"/>
    <property type="match status" value="1"/>
</dbReference>
<dbReference type="Proteomes" id="UP001595455">
    <property type="component" value="Unassembled WGS sequence"/>
</dbReference>
<dbReference type="Proteomes" id="UP000240957">
    <property type="component" value="Unassembled WGS sequence"/>
</dbReference>
<dbReference type="Gene3D" id="3.40.50.1000">
    <property type="entry name" value="HAD superfamily/HAD-like"/>
    <property type="match status" value="1"/>
</dbReference>
<comment type="caution">
    <text evidence="3">The sequence shown here is derived from an EMBL/GenBank/DDBJ whole genome shotgun (WGS) entry which is preliminary data.</text>
</comment>
<dbReference type="InterPro" id="IPR036412">
    <property type="entry name" value="HAD-like_sf"/>
</dbReference>
<keyword evidence="5" id="KW-1185">Reference proteome</keyword>
<dbReference type="PRINTS" id="PR00413">
    <property type="entry name" value="HADHALOGNASE"/>
</dbReference>
<evidence type="ECO:0000313" key="3">
    <source>
        <dbReference type="EMBL" id="RFC84505.1"/>
    </source>
</evidence>
<name>A0A371YST4_9GAMM</name>
<dbReference type="RefSeq" id="WP_107007382.1">
    <property type="nucleotide sequence ID" value="NZ_JBHRSF010000160.1"/>
</dbReference>
<dbReference type="SFLD" id="SFLDG01129">
    <property type="entry name" value="C1.5:_HAD__Beta-PGM__Phosphata"/>
    <property type="match status" value="1"/>
</dbReference>
<reference evidence="5" key="3">
    <citation type="journal article" date="2019" name="Int. J. Syst. Evol. Microbiol.">
        <title>The Global Catalogue of Microorganisms (GCM) 10K type strain sequencing project: providing services to taxonomists for standard genome sequencing and annotation.</title>
        <authorList>
            <consortium name="The Broad Institute Genomics Platform"/>
            <consortium name="The Broad Institute Genome Sequencing Center for Infectious Disease"/>
            <person name="Wu L."/>
            <person name="Ma J."/>
        </authorList>
    </citation>
    <scope>NUCLEOTIDE SEQUENCE [LARGE SCALE GENOMIC DNA]</scope>
    <source>
        <strain evidence="5">KCTC 62575</strain>
    </source>
</reference>
<evidence type="ECO:0000256" key="1">
    <source>
        <dbReference type="ARBA" id="ARBA00022801"/>
    </source>
</evidence>
<reference evidence="2" key="4">
    <citation type="submission" date="2024-09" db="EMBL/GenBank/DDBJ databases">
        <authorList>
            <person name="Sun Q."/>
            <person name="Mori K."/>
        </authorList>
    </citation>
    <scope>NUCLEOTIDE SEQUENCE</scope>
    <source>
        <strain evidence="2">KCTC 62575</strain>
    </source>
</reference>
<dbReference type="Pfam" id="PF00702">
    <property type="entry name" value="Hydrolase"/>
    <property type="match status" value="1"/>
</dbReference>
<dbReference type="EC" id="3.1.3.-" evidence="2"/>
<evidence type="ECO:0000313" key="5">
    <source>
        <dbReference type="Proteomes" id="UP001595455"/>
    </source>
</evidence>
<proteinExistence type="predicted"/>
<dbReference type="EMBL" id="PYIX02000006">
    <property type="protein sequence ID" value="RFC84505.1"/>
    <property type="molecule type" value="Genomic_DNA"/>
</dbReference>
<dbReference type="NCBIfam" id="TIGR01549">
    <property type="entry name" value="HAD-SF-IA-v1"/>
    <property type="match status" value="1"/>
</dbReference>
<accession>A0A371YST4</accession>
<dbReference type="InterPro" id="IPR006439">
    <property type="entry name" value="HAD-SF_hydro_IA"/>
</dbReference>
<keyword evidence="1 3" id="KW-0378">Hydrolase</keyword>
<organism evidence="3 4">
    <name type="scientific">Acinetobacter sichuanensis</name>
    <dbReference type="NCBI Taxonomy" id="2136183"/>
    <lineage>
        <taxon>Bacteria</taxon>
        <taxon>Pseudomonadati</taxon>
        <taxon>Pseudomonadota</taxon>
        <taxon>Gammaproteobacteria</taxon>
        <taxon>Moraxellales</taxon>
        <taxon>Moraxellaceae</taxon>
        <taxon>Acinetobacter</taxon>
    </lineage>
</organism>
<dbReference type="GO" id="GO:0016787">
    <property type="term" value="F:hydrolase activity"/>
    <property type="evidence" value="ECO:0007669"/>
    <property type="project" value="UniProtKB-KW"/>
</dbReference>
<gene>
    <name evidence="2" type="ORF">ACFODO_22110</name>
    <name evidence="3" type="ORF">C9E89_006145</name>
</gene>
<evidence type="ECO:0000313" key="2">
    <source>
        <dbReference type="EMBL" id="MFC2997895.1"/>
    </source>
</evidence>
<dbReference type="SUPFAM" id="SSF56784">
    <property type="entry name" value="HAD-like"/>
    <property type="match status" value="1"/>
</dbReference>
<protein>
    <submittedName>
        <fullName evidence="3">HAD family hydrolase</fullName>
        <ecNumber evidence="2">3.1.3.-</ecNumber>
    </submittedName>
</protein>
<dbReference type="OrthoDB" id="5699629at2"/>
<dbReference type="NCBIfam" id="TIGR01509">
    <property type="entry name" value="HAD-SF-IA-v3"/>
    <property type="match status" value="1"/>
</dbReference>
<dbReference type="InterPro" id="IPR023214">
    <property type="entry name" value="HAD_sf"/>
</dbReference>
<dbReference type="SFLD" id="SFLDS00003">
    <property type="entry name" value="Haloacid_Dehalogenase"/>
    <property type="match status" value="1"/>
</dbReference>
<dbReference type="EMBL" id="JBHRSF010000160">
    <property type="protein sequence ID" value="MFC2997895.1"/>
    <property type="molecule type" value="Genomic_DNA"/>
</dbReference>